<organism evidence="1 2">
    <name type="scientific">Stegodyphus mimosarum</name>
    <name type="common">African social velvet spider</name>
    <dbReference type="NCBI Taxonomy" id="407821"/>
    <lineage>
        <taxon>Eukaryota</taxon>
        <taxon>Metazoa</taxon>
        <taxon>Ecdysozoa</taxon>
        <taxon>Arthropoda</taxon>
        <taxon>Chelicerata</taxon>
        <taxon>Arachnida</taxon>
        <taxon>Araneae</taxon>
        <taxon>Araneomorphae</taxon>
        <taxon>Entelegynae</taxon>
        <taxon>Eresoidea</taxon>
        <taxon>Eresidae</taxon>
        <taxon>Stegodyphus</taxon>
    </lineage>
</organism>
<sequence length="149" mass="17062">MEAFSHKNANDLIDFTRDRLSHSPTVYSESPMYTATNTPMILAKNILRRNIIQVAMHSPKYVAYLAISICTDRCHALFSMQSGSWYTYPSAHASHISGPSPVQPLQDLSHSTQRYEPMVFTQNVPCLHADKLRSIHSFRSMQPRSTEYW</sequence>
<feature type="non-terminal residue" evidence="1">
    <location>
        <position position="149"/>
    </location>
</feature>
<name>A0A087U6W8_STEMI</name>
<evidence type="ECO:0000313" key="2">
    <source>
        <dbReference type="Proteomes" id="UP000054359"/>
    </source>
</evidence>
<accession>A0A087U6W8</accession>
<dbReference type="AlphaFoldDB" id="A0A087U6W8"/>
<dbReference type="Proteomes" id="UP000054359">
    <property type="component" value="Unassembled WGS sequence"/>
</dbReference>
<dbReference type="EMBL" id="KK118493">
    <property type="protein sequence ID" value="KFM73107.1"/>
    <property type="molecule type" value="Genomic_DNA"/>
</dbReference>
<reference evidence="1 2" key="1">
    <citation type="submission" date="2013-11" db="EMBL/GenBank/DDBJ databases">
        <title>Genome sequencing of Stegodyphus mimosarum.</title>
        <authorList>
            <person name="Bechsgaard J."/>
        </authorList>
    </citation>
    <scope>NUCLEOTIDE SEQUENCE [LARGE SCALE GENOMIC DNA]</scope>
</reference>
<keyword evidence="2" id="KW-1185">Reference proteome</keyword>
<evidence type="ECO:0000313" key="1">
    <source>
        <dbReference type="EMBL" id="KFM73107.1"/>
    </source>
</evidence>
<proteinExistence type="predicted"/>
<protein>
    <submittedName>
        <fullName evidence="1">Uncharacterized protein</fullName>
    </submittedName>
</protein>
<gene>
    <name evidence="1" type="ORF">X975_22126</name>
</gene>